<dbReference type="Proteomes" id="UP000184383">
    <property type="component" value="Unassembled WGS sequence"/>
</dbReference>
<evidence type="ECO:0000256" key="2">
    <source>
        <dbReference type="ARBA" id="ARBA00022857"/>
    </source>
</evidence>
<keyword evidence="2" id="KW-0521">NADP</keyword>
<evidence type="ECO:0000256" key="1">
    <source>
        <dbReference type="ARBA" id="ARBA00006328"/>
    </source>
</evidence>
<proteinExistence type="inferred from homology"/>
<reference evidence="5" key="1">
    <citation type="journal article" date="2017" name="Genome Biol.">
        <title>Comparative genomics reveals high biological diversity and specific adaptations in the industrially and medically important fungal genus Aspergillus.</title>
        <authorList>
            <person name="de Vries R.P."/>
            <person name="Riley R."/>
            <person name="Wiebenga A."/>
            <person name="Aguilar-Osorio G."/>
            <person name="Amillis S."/>
            <person name="Uchima C.A."/>
            <person name="Anderluh G."/>
            <person name="Asadollahi M."/>
            <person name="Askin M."/>
            <person name="Barry K."/>
            <person name="Battaglia E."/>
            <person name="Bayram O."/>
            <person name="Benocci T."/>
            <person name="Braus-Stromeyer S.A."/>
            <person name="Caldana C."/>
            <person name="Canovas D."/>
            <person name="Cerqueira G.C."/>
            <person name="Chen F."/>
            <person name="Chen W."/>
            <person name="Choi C."/>
            <person name="Clum A."/>
            <person name="Dos Santos R.A."/>
            <person name="Damasio A.R."/>
            <person name="Diallinas G."/>
            <person name="Emri T."/>
            <person name="Fekete E."/>
            <person name="Flipphi M."/>
            <person name="Freyberg S."/>
            <person name="Gallo A."/>
            <person name="Gournas C."/>
            <person name="Habgood R."/>
            <person name="Hainaut M."/>
            <person name="Harispe M.L."/>
            <person name="Henrissat B."/>
            <person name="Hilden K.S."/>
            <person name="Hope R."/>
            <person name="Hossain A."/>
            <person name="Karabika E."/>
            <person name="Karaffa L."/>
            <person name="Karanyi Z."/>
            <person name="Krasevec N."/>
            <person name="Kuo A."/>
            <person name="Kusch H."/>
            <person name="LaButti K."/>
            <person name="Lagendijk E.L."/>
            <person name="Lapidus A."/>
            <person name="Levasseur A."/>
            <person name="Lindquist E."/>
            <person name="Lipzen A."/>
            <person name="Logrieco A.F."/>
            <person name="MacCabe A."/>
            <person name="Maekelae M.R."/>
            <person name="Malavazi I."/>
            <person name="Melin P."/>
            <person name="Meyer V."/>
            <person name="Mielnichuk N."/>
            <person name="Miskei M."/>
            <person name="Molnar A.P."/>
            <person name="Mule G."/>
            <person name="Ngan C.Y."/>
            <person name="Orejas M."/>
            <person name="Orosz E."/>
            <person name="Ouedraogo J.P."/>
            <person name="Overkamp K.M."/>
            <person name="Park H.-S."/>
            <person name="Perrone G."/>
            <person name="Piumi F."/>
            <person name="Punt P.J."/>
            <person name="Ram A.F."/>
            <person name="Ramon A."/>
            <person name="Rauscher S."/>
            <person name="Record E."/>
            <person name="Riano-Pachon D.M."/>
            <person name="Robert V."/>
            <person name="Roehrig J."/>
            <person name="Ruller R."/>
            <person name="Salamov A."/>
            <person name="Salih N.S."/>
            <person name="Samson R.A."/>
            <person name="Sandor E."/>
            <person name="Sanguinetti M."/>
            <person name="Schuetze T."/>
            <person name="Sepcic K."/>
            <person name="Shelest E."/>
            <person name="Sherlock G."/>
            <person name="Sophianopoulou V."/>
            <person name="Squina F.M."/>
            <person name="Sun H."/>
            <person name="Susca A."/>
            <person name="Todd R.B."/>
            <person name="Tsang A."/>
            <person name="Unkles S.E."/>
            <person name="van de Wiele N."/>
            <person name="van Rossen-Uffink D."/>
            <person name="Oliveira J.V."/>
            <person name="Vesth T.C."/>
            <person name="Visser J."/>
            <person name="Yu J.-H."/>
            <person name="Zhou M."/>
            <person name="Andersen M.R."/>
            <person name="Archer D.B."/>
            <person name="Baker S.E."/>
            <person name="Benoit I."/>
            <person name="Brakhage A.A."/>
            <person name="Braus G.H."/>
            <person name="Fischer R."/>
            <person name="Frisvad J.C."/>
            <person name="Goldman G.H."/>
            <person name="Houbraken J."/>
            <person name="Oakley B."/>
            <person name="Pocsi I."/>
            <person name="Scazzocchio C."/>
            <person name="Seiboth B."/>
            <person name="vanKuyk P.A."/>
            <person name="Wortman J."/>
            <person name="Dyer P.S."/>
            <person name="Grigoriev I.V."/>
        </authorList>
    </citation>
    <scope>NUCLEOTIDE SEQUENCE [LARGE SCALE GENOMIC DNA]</scope>
    <source>
        <strain evidence="5">DTO 134E9</strain>
    </source>
</reference>
<dbReference type="InterPro" id="IPR036291">
    <property type="entry name" value="NAD(P)-bd_dom_sf"/>
</dbReference>
<protein>
    <recommendedName>
        <fullName evidence="3">NmrA-like domain-containing protein</fullName>
    </recommendedName>
</protein>
<evidence type="ECO:0000313" key="4">
    <source>
        <dbReference type="EMBL" id="OJJ35400.1"/>
    </source>
</evidence>
<name>A0A1L9RKE0_ASPWE</name>
<dbReference type="GO" id="GO:0005634">
    <property type="term" value="C:nucleus"/>
    <property type="evidence" value="ECO:0007669"/>
    <property type="project" value="TreeGrafter"/>
</dbReference>
<comment type="similarity">
    <text evidence="1">Belongs to the NmrA-type oxidoreductase family.</text>
</comment>
<dbReference type="InterPro" id="IPR008030">
    <property type="entry name" value="NmrA-like"/>
</dbReference>
<dbReference type="VEuPathDB" id="FungiDB:ASPWEDRAFT_51454"/>
<organism evidence="4 5">
    <name type="scientific">Aspergillus wentii DTO 134E9</name>
    <dbReference type="NCBI Taxonomy" id="1073089"/>
    <lineage>
        <taxon>Eukaryota</taxon>
        <taxon>Fungi</taxon>
        <taxon>Dikarya</taxon>
        <taxon>Ascomycota</taxon>
        <taxon>Pezizomycotina</taxon>
        <taxon>Eurotiomycetes</taxon>
        <taxon>Eurotiomycetidae</taxon>
        <taxon>Eurotiales</taxon>
        <taxon>Aspergillaceae</taxon>
        <taxon>Aspergillus</taxon>
        <taxon>Aspergillus subgen. Cremei</taxon>
    </lineage>
</organism>
<feature type="domain" description="NmrA-like" evidence="3">
    <location>
        <begin position="3"/>
        <end position="323"/>
    </location>
</feature>
<dbReference type="Gene3D" id="3.40.50.720">
    <property type="entry name" value="NAD(P)-binding Rossmann-like Domain"/>
    <property type="match status" value="1"/>
</dbReference>
<dbReference type="CDD" id="cd05251">
    <property type="entry name" value="NmrA_like_SDR_a"/>
    <property type="match status" value="1"/>
</dbReference>
<dbReference type="GeneID" id="63753440"/>
<dbReference type="InterPro" id="IPR051164">
    <property type="entry name" value="NmrA-like_oxidored"/>
</dbReference>
<accession>A0A1L9RKE0</accession>
<sequence length="337" mass="37417">MPKIIGIIGITGNQGSSVASRFLQDDKFHVRGLTRNPSSPAAQRLSAQGVEVIYADLNDPSTLTAAFNGANIIFSVTNYWEPFVRPDCRERAAERGISCRQYAYDVELQQGKNIADAAATLDTLDDNGFIVSTLSHARKCSQGVYNELYHFDAKAEVFPDYVRLKYPDLAGKMSCVQTGFFMSSYKLAPEAYFTRMGDGFEMTFPTTPDAAVPHLDVNADLGSFVYAVSQMPPGQTYMAAGSTCSWTEYMRLWSAVTGVTGRYRQVSLQEVINNTLDKEFGREFGDMCLYSSDPGYDGGERLLMAEDIQKTGIECPMTTLEEWMKKEDWSSVLKNSC</sequence>
<gene>
    <name evidence="4" type="ORF">ASPWEDRAFT_51454</name>
</gene>
<dbReference type="STRING" id="1073089.A0A1L9RKE0"/>
<evidence type="ECO:0000259" key="3">
    <source>
        <dbReference type="Pfam" id="PF05368"/>
    </source>
</evidence>
<dbReference type="Gene3D" id="3.90.25.10">
    <property type="entry name" value="UDP-galactose 4-epimerase, domain 1"/>
    <property type="match status" value="1"/>
</dbReference>
<dbReference type="RefSeq" id="XP_040689076.1">
    <property type="nucleotide sequence ID" value="XM_040837592.1"/>
</dbReference>
<dbReference type="SUPFAM" id="SSF51735">
    <property type="entry name" value="NAD(P)-binding Rossmann-fold domains"/>
    <property type="match status" value="1"/>
</dbReference>
<keyword evidence="5" id="KW-1185">Reference proteome</keyword>
<dbReference type="PANTHER" id="PTHR42748">
    <property type="entry name" value="NITROGEN METABOLITE REPRESSION PROTEIN NMRA FAMILY MEMBER"/>
    <property type="match status" value="1"/>
</dbReference>
<dbReference type="Pfam" id="PF05368">
    <property type="entry name" value="NmrA"/>
    <property type="match status" value="1"/>
</dbReference>
<evidence type="ECO:0000313" key="5">
    <source>
        <dbReference type="Proteomes" id="UP000184383"/>
    </source>
</evidence>
<dbReference type="OrthoDB" id="3358371at2759"/>
<dbReference type="AlphaFoldDB" id="A0A1L9RKE0"/>
<dbReference type="PANTHER" id="PTHR42748:SF26">
    <property type="entry name" value="NMRA-LIKE DOMAIN-CONTAINING PROTEIN"/>
    <property type="match status" value="1"/>
</dbReference>
<dbReference type="EMBL" id="KV878212">
    <property type="protein sequence ID" value="OJJ35400.1"/>
    <property type="molecule type" value="Genomic_DNA"/>
</dbReference>